<reference evidence="2" key="2">
    <citation type="submission" date="2021-04" db="EMBL/GenBank/DDBJ databases">
        <authorList>
            <person name="Gilroy R."/>
        </authorList>
    </citation>
    <scope>NUCLEOTIDE SEQUENCE</scope>
    <source>
        <strain evidence="2">MalCec1-1739</strain>
    </source>
</reference>
<dbReference type="AlphaFoldDB" id="A0A9D2ZUR2"/>
<name>A0A9D2ZUR2_9BACT</name>
<dbReference type="EMBL" id="DWUP01000069">
    <property type="protein sequence ID" value="HJD52761.1"/>
    <property type="molecule type" value="Genomic_DNA"/>
</dbReference>
<dbReference type="InterPro" id="IPR000182">
    <property type="entry name" value="GNAT_dom"/>
</dbReference>
<evidence type="ECO:0000313" key="2">
    <source>
        <dbReference type="EMBL" id="HJD52761.1"/>
    </source>
</evidence>
<dbReference type="PROSITE" id="PS51186">
    <property type="entry name" value="GNAT"/>
    <property type="match status" value="1"/>
</dbReference>
<feature type="domain" description="N-acetyltransferase" evidence="1">
    <location>
        <begin position="1"/>
        <end position="150"/>
    </location>
</feature>
<dbReference type="InterPro" id="IPR052564">
    <property type="entry name" value="N-acetyltrans/Recomb-assoc"/>
</dbReference>
<dbReference type="PANTHER" id="PTHR43451:SF1">
    <property type="entry name" value="ACETYLTRANSFERASE"/>
    <property type="match status" value="1"/>
</dbReference>
<protein>
    <submittedName>
        <fullName evidence="2">GNAT family N-acetyltransferase</fullName>
        <ecNumber evidence="2">2.3.1.-</ecNumber>
    </submittedName>
</protein>
<dbReference type="SUPFAM" id="SSF55729">
    <property type="entry name" value="Acyl-CoA N-acyltransferases (Nat)"/>
    <property type="match status" value="1"/>
</dbReference>
<keyword evidence="2" id="KW-0012">Acyltransferase</keyword>
<accession>A0A9D2ZUR2</accession>
<dbReference type="GO" id="GO:0016747">
    <property type="term" value="F:acyltransferase activity, transferring groups other than amino-acyl groups"/>
    <property type="evidence" value="ECO:0007669"/>
    <property type="project" value="InterPro"/>
</dbReference>
<comment type="caution">
    <text evidence="2">The sequence shown here is derived from an EMBL/GenBank/DDBJ whole genome shotgun (WGS) entry which is preliminary data.</text>
</comment>
<keyword evidence="2" id="KW-0808">Transferase</keyword>
<evidence type="ECO:0000313" key="3">
    <source>
        <dbReference type="Proteomes" id="UP000787625"/>
    </source>
</evidence>
<reference evidence="2" key="1">
    <citation type="journal article" date="2021" name="PeerJ">
        <title>Extensive microbial diversity within the chicken gut microbiome revealed by metagenomics and culture.</title>
        <authorList>
            <person name="Gilroy R."/>
            <person name="Ravi A."/>
            <person name="Getino M."/>
            <person name="Pursley I."/>
            <person name="Horton D.L."/>
            <person name="Alikhan N.F."/>
            <person name="Baker D."/>
            <person name="Gharbi K."/>
            <person name="Hall N."/>
            <person name="Watson M."/>
            <person name="Adriaenssens E.M."/>
            <person name="Foster-Nyarko E."/>
            <person name="Jarju S."/>
            <person name="Secka A."/>
            <person name="Antonio M."/>
            <person name="Oren A."/>
            <person name="Chaudhuri R.R."/>
            <person name="La Ragione R."/>
            <person name="Hildebrand F."/>
            <person name="Pallen M.J."/>
        </authorList>
    </citation>
    <scope>NUCLEOTIDE SEQUENCE</scope>
    <source>
        <strain evidence="2">MalCec1-1739</strain>
    </source>
</reference>
<sequence>MDIRRYRSDDLEQIARLFYETVHAVNRRDYTARQLDVWATGEINHRAWDASLLDHLTYVATEGSLVIGFGDIDVTGYLDRLYVHKDFQGRGVATAICDRLESETSAGRVVVHASITARPFFEKRGYKTIKPQEVERQGIILRNYLMAKDL</sequence>
<evidence type="ECO:0000259" key="1">
    <source>
        <dbReference type="PROSITE" id="PS51186"/>
    </source>
</evidence>
<dbReference type="CDD" id="cd04301">
    <property type="entry name" value="NAT_SF"/>
    <property type="match status" value="1"/>
</dbReference>
<dbReference type="Pfam" id="PF13673">
    <property type="entry name" value="Acetyltransf_10"/>
    <property type="match status" value="1"/>
</dbReference>
<gene>
    <name evidence="2" type="ORF">IAA93_03410</name>
</gene>
<dbReference type="Proteomes" id="UP000787625">
    <property type="component" value="Unassembled WGS sequence"/>
</dbReference>
<dbReference type="PANTHER" id="PTHR43451">
    <property type="entry name" value="ACETYLTRANSFERASE (GNAT) FAMILY PROTEIN"/>
    <property type="match status" value="1"/>
</dbReference>
<proteinExistence type="predicted"/>
<organism evidence="2 3">
    <name type="scientific">Candidatus Avibacteroides avistercoris</name>
    <dbReference type="NCBI Taxonomy" id="2840690"/>
    <lineage>
        <taxon>Bacteria</taxon>
        <taxon>Pseudomonadati</taxon>
        <taxon>Bacteroidota</taxon>
        <taxon>Bacteroidia</taxon>
        <taxon>Bacteroidales</taxon>
        <taxon>Bacteroidaceae</taxon>
        <taxon>Bacteroidaceae incertae sedis</taxon>
        <taxon>Candidatus Avibacteroides</taxon>
    </lineage>
</organism>
<dbReference type="InterPro" id="IPR016181">
    <property type="entry name" value="Acyl_CoA_acyltransferase"/>
</dbReference>
<dbReference type="EC" id="2.3.1.-" evidence="2"/>
<dbReference type="Gene3D" id="3.40.630.30">
    <property type="match status" value="1"/>
</dbReference>